<reference evidence="2 3" key="1">
    <citation type="journal article" date="2024" name="Nat. Commun.">
        <title>Phylogenomics reveals the evolutionary origins of lichenization in chlorophyte algae.</title>
        <authorList>
            <person name="Puginier C."/>
            <person name="Libourel C."/>
            <person name="Otte J."/>
            <person name="Skaloud P."/>
            <person name="Haon M."/>
            <person name="Grisel S."/>
            <person name="Petersen M."/>
            <person name="Berrin J.G."/>
            <person name="Delaux P.M."/>
            <person name="Dal Grande F."/>
            <person name="Keller J."/>
        </authorList>
    </citation>
    <scope>NUCLEOTIDE SEQUENCE [LARGE SCALE GENOMIC DNA]</scope>
    <source>
        <strain evidence="2 3">SAG 245.80</strain>
    </source>
</reference>
<dbReference type="EMBL" id="JALJOU010000005">
    <property type="protein sequence ID" value="KAK9843840.1"/>
    <property type="molecule type" value="Genomic_DNA"/>
</dbReference>
<name>A0AAW1SBJ5_9CHLO</name>
<organism evidence="2 3">
    <name type="scientific">Elliptochloris bilobata</name>
    <dbReference type="NCBI Taxonomy" id="381761"/>
    <lineage>
        <taxon>Eukaryota</taxon>
        <taxon>Viridiplantae</taxon>
        <taxon>Chlorophyta</taxon>
        <taxon>core chlorophytes</taxon>
        <taxon>Trebouxiophyceae</taxon>
        <taxon>Trebouxiophyceae incertae sedis</taxon>
        <taxon>Elliptochloris clade</taxon>
        <taxon>Elliptochloris</taxon>
    </lineage>
</organism>
<sequence>MSSSKANDDLKEQIAQERHGRSYEALDTNQKRSVAGVIGGLKRKEELGSEGYSEMGKKGAQASPATGS</sequence>
<protein>
    <submittedName>
        <fullName evidence="2">Uncharacterized protein</fullName>
    </submittedName>
</protein>
<keyword evidence="3" id="KW-1185">Reference proteome</keyword>
<evidence type="ECO:0000313" key="2">
    <source>
        <dbReference type="EMBL" id="KAK9843840.1"/>
    </source>
</evidence>
<gene>
    <name evidence="2" type="ORF">WJX81_008496</name>
</gene>
<evidence type="ECO:0000256" key="1">
    <source>
        <dbReference type="SAM" id="MobiDB-lite"/>
    </source>
</evidence>
<feature type="region of interest" description="Disordered" evidence="1">
    <location>
        <begin position="41"/>
        <end position="68"/>
    </location>
</feature>
<evidence type="ECO:0000313" key="3">
    <source>
        <dbReference type="Proteomes" id="UP001445335"/>
    </source>
</evidence>
<comment type="caution">
    <text evidence="2">The sequence shown here is derived from an EMBL/GenBank/DDBJ whole genome shotgun (WGS) entry which is preliminary data.</text>
</comment>
<dbReference type="Proteomes" id="UP001445335">
    <property type="component" value="Unassembled WGS sequence"/>
</dbReference>
<dbReference type="AlphaFoldDB" id="A0AAW1SBJ5"/>
<feature type="compositionally biased region" description="Basic and acidic residues" evidence="1">
    <location>
        <begin position="1"/>
        <end position="24"/>
    </location>
</feature>
<feature type="region of interest" description="Disordered" evidence="1">
    <location>
        <begin position="1"/>
        <end position="28"/>
    </location>
</feature>
<accession>A0AAW1SBJ5</accession>
<proteinExistence type="predicted"/>